<evidence type="ECO:0000313" key="1">
    <source>
        <dbReference type="EMBL" id="EME38035.1"/>
    </source>
</evidence>
<evidence type="ECO:0000313" key="2">
    <source>
        <dbReference type="Proteomes" id="UP000016933"/>
    </source>
</evidence>
<dbReference type="AlphaFoldDB" id="M2YHQ6"/>
<reference evidence="2" key="1">
    <citation type="journal article" date="2012" name="PLoS Genet.">
        <title>The genomes of the fungal plant pathogens Cladosporium fulvum and Dothistroma septosporum reveal adaptation to different hosts and lifestyles but also signatures of common ancestry.</title>
        <authorList>
            <person name="de Wit P.J.G.M."/>
            <person name="van der Burgt A."/>
            <person name="Oekmen B."/>
            <person name="Stergiopoulos I."/>
            <person name="Abd-Elsalam K.A."/>
            <person name="Aerts A.L."/>
            <person name="Bahkali A.H."/>
            <person name="Beenen H.G."/>
            <person name="Chettri P."/>
            <person name="Cox M.P."/>
            <person name="Datema E."/>
            <person name="de Vries R.P."/>
            <person name="Dhillon B."/>
            <person name="Ganley A.R."/>
            <person name="Griffiths S.A."/>
            <person name="Guo Y."/>
            <person name="Hamelin R.C."/>
            <person name="Henrissat B."/>
            <person name="Kabir M.S."/>
            <person name="Jashni M.K."/>
            <person name="Kema G."/>
            <person name="Klaubauf S."/>
            <person name="Lapidus A."/>
            <person name="Levasseur A."/>
            <person name="Lindquist E."/>
            <person name="Mehrabi R."/>
            <person name="Ohm R.A."/>
            <person name="Owen T.J."/>
            <person name="Salamov A."/>
            <person name="Schwelm A."/>
            <person name="Schijlen E."/>
            <person name="Sun H."/>
            <person name="van den Burg H.A."/>
            <person name="van Ham R.C.H.J."/>
            <person name="Zhang S."/>
            <person name="Goodwin S.B."/>
            <person name="Grigoriev I.V."/>
            <person name="Collemare J."/>
            <person name="Bradshaw R.E."/>
        </authorList>
    </citation>
    <scope>NUCLEOTIDE SEQUENCE [LARGE SCALE GENOMIC DNA]</scope>
    <source>
        <strain evidence="2">NZE10 / CBS 128990</strain>
    </source>
</reference>
<name>M2YHQ6_DOTSN</name>
<protein>
    <submittedName>
        <fullName evidence="1">Uncharacterized protein</fullName>
    </submittedName>
</protein>
<organism evidence="1 2">
    <name type="scientific">Dothistroma septosporum (strain NZE10 / CBS 128990)</name>
    <name type="common">Red band needle blight fungus</name>
    <name type="synonym">Mycosphaerella pini</name>
    <dbReference type="NCBI Taxonomy" id="675120"/>
    <lineage>
        <taxon>Eukaryota</taxon>
        <taxon>Fungi</taxon>
        <taxon>Dikarya</taxon>
        <taxon>Ascomycota</taxon>
        <taxon>Pezizomycotina</taxon>
        <taxon>Dothideomycetes</taxon>
        <taxon>Dothideomycetidae</taxon>
        <taxon>Mycosphaerellales</taxon>
        <taxon>Mycosphaerellaceae</taxon>
        <taxon>Dothistroma</taxon>
    </lineage>
</organism>
<dbReference type="EMBL" id="KB446548">
    <property type="protein sequence ID" value="EME38035.1"/>
    <property type="molecule type" value="Genomic_DNA"/>
</dbReference>
<proteinExistence type="predicted"/>
<dbReference type="HOGENOM" id="CLU_1992579_0_0_1"/>
<sequence>MELENMTKLGTDLETILGEHEYNWNSCGRIVCIVFGYIPSRVDVEWAIGPGKSSVQEHGPSGHVATAAFAASVGSRSHRDGFNPARPQDEFKSLMLYETAYLFVEHRDFRSVATVRSSTHMLFWS</sequence>
<gene>
    <name evidence="1" type="ORF">DOTSEDRAFT_39583</name>
</gene>
<keyword evidence="2" id="KW-1185">Reference proteome</keyword>
<reference evidence="1 2" key="2">
    <citation type="journal article" date="2012" name="PLoS Pathog.">
        <title>Diverse lifestyles and strategies of plant pathogenesis encoded in the genomes of eighteen Dothideomycetes fungi.</title>
        <authorList>
            <person name="Ohm R.A."/>
            <person name="Feau N."/>
            <person name="Henrissat B."/>
            <person name="Schoch C.L."/>
            <person name="Horwitz B.A."/>
            <person name="Barry K.W."/>
            <person name="Condon B.J."/>
            <person name="Copeland A.C."/>
            <person name="Dhillon B."/>
            <person name="Glaser F."/>
            <person name="Hesse C.N."/>
            <person name="Kosti I."/>
            <person name="LaButti K."/>
            <person name="Lindquist E.A."/>
            <person name="Lucas S."/>
            <person name="Salamov A.A."/>
            <person name="Bradshaw R.E."/>
            <person name="Ciuffetti L."/>
            <person name="Hamelin R.C."/>
            <person name="Kema G.H.J."/>
            <person name="Lawrence C."/>
            <person name="Scott J.A."/>
            <person name="Spatafora J.W."/>
            <person name="Turgeon B.G."/>
            <person name="de Wit P.J.G.M."/>
            <person name="Zhong S."/>
            <person name="Goodwin S.B."/>
            <person name="Grigoriev I.V."/>
        </authorList>
    </citation>
    <scope>NUCLEOTIDE SEQUENCE [LARGE SCALE GENOMIC DNA]</scope>
    <source>
        <strain evidence="2">NZE10 / CBS 128990</strain>
    </source>
</reference>
<dbReference type="Proteomes" id="UP000016933">
    <property type="component" value="Unassembled WGS sequence"/>
</dbReference>
<accession>M2YHQ6</accession>